<accession>A0A930N609</accession>
<dbReference type="SUPFAM" id="SSF63829">
    <property type="entry name" value="Calcium-dependent phosphotriesterase"/>
    <property type="match status" value="1"/>
</dbReference>
<dbReference type="Gene3D" id="2.130.10.10">
    <property type="entry name" value="YVTN repeat-like/Quinoprotein amine dehydrogenase"/>
    <property type="match status" value="1"/>
</dbReference>
<feature type="transmembrane region" description="Helical" evidence="1">
    <location>
        <begin position="628"/>
        <end position="648"/>
    </location>
</feature>
<organism evidence="2 3">
    <name type="scientific">Prevotella histicola</name>
    <dbReference type="NCBI Taxonomy" id="470565"/>
    <lineage>
        <taxon>Bacteria</taxon>
        <taxon>Pseudomonadati</taxon>
        <taxon>Bacteroidota</taxon>
        <taxon>Bacteroidia</taxon>
        <taxon>Bacteroidales</taxon>
        <taxon>Prevotellaceae</taxon>
        <taxon>Prevotella</taxon>
    </lineage>
</organism>
<keyword evidence="1" id="KW-0812">Transmembrane</keyword>
<dbReference type="Proteomes" id="UP000757461">
    <property type="component" value="Unassembled WGS sequence"/>
</dbReference>
<dbReference type="EMBL" id="JABZSQ010000129">
    <property type="protein sequence ID" value="MBF1415365.1"/>
    <property type="molecule type" value="Genomic_DNA"/>
</dbReference>
<keyword evidence="1" id="KW-1133">Transmembrane helix</keyword>
<dbReference type="InterPro" id="IPR015943">
    <property type="entry name" value="WD40/YVTN_repeat-like_dom_sf"/>
</dbReference>
<dbReference type="AlphaFoldDB" id="A0A930N609"/>
<name>A0A930N609_9BACT</name>
<proteinExistence type="predicted"/>
<reference evidence="2" key="1">
    <citation type="submission" date="2020-04" db="EMBL/GenBank/DDBJ databases">
        <title>Deep metagenomics examines the oral microbiome during advanced dental caries in children, revealing novel taxa and co-occurrences with host molecules.</title>
        <authorList>
            <person name="Baker J.L."/>
            <person name="Morton J.T."/>
            <person name="Dinis M."/>
            <person name="Alvarez R."/>
            <person name="Tran N.C."/>
            <person name="Knight R."/>
            <person name="Edlund A."/>
        </authorList>
    </citation>
    <scope>NUCLEOTIDE SEQUENCE</scope>
    <source>
        <strain evidence="2">JCVI_25_bin.9</strain>
    </source>
</reference>
<protein>
    <recommendedName>
        <fullName evidence="4">Flagellar protein FliS</fullName>
    </recommendedName>
</protein>
<evidence type="ECO:0000313" key="3">
    <source>
        <dbReference type="Proteomes" id="UP000757461"/>
    </source>
</evidence>
<comment type="caution">
    <text evidence="2">The sequence shown here is derived from an EMBL/GenBank/DDBJ whole genome shotgun (WGS) entry which is preliminary data.</text>
</comment>
<keyword evidence="1" id="KW-0472">Membrane</keyword>
<evidence type="ECO:0000313" key="2">
    <source>
        <dbReference type="EMBL" id="MBF1415365.1"/>
    </source>
</evidence>
<evidence type="ECO:0000256" key="1">
    <source>
        <dbReference type="SAM" id="Phobius"/>
    </source>
</evidence>
<gene>
    <name evidence="2" type="ORF">HXN33_07275</name>
</gene>
<evidence type="ECO:0008006" key="4">
    <source>
        <dbReference type="Google" id="ProtNLM"/>
    </source>
</evidence>
<sequence>MTINFHHNSRGMGVMWWLCAVFLLLISITSCRREAPVRMFSEKEYHYEERLSALSSDSSAYWVGTETGVIWHVSGEKRQRFDTGLDRIYDVERDLRHPQRLWIASRNAGLQLWEMAGDTLIHRSTFNIPRKGNRYSPYDIDLTDSVIFIATSQGLYSMATNQAAARLRLLYPSAQSATATTGEPFLVNSLCHAGRWLFAATQNGVIALNMRSRQITLRHQGTSFRQVGIYNGRLCSLSDNRLITEEADGSKAVTTTIPQSALAYYQVGATHYYITTSGVLLSDDQHRFVNTPLLHNIPSSAHHIVIPNDGTGFSVVLTEYAVWHIPHHLGVFNTNAPVIAACSDEATSFYLNNRHELFRQQKGDTVAEKVYDFEKNEQPIEMRVVGDNLFYYNTNNQLCRLTTGKSYLINQLFAHPKVLCQPETRITTMAIQPGKQRILLGVQDYLLSISMQKGHVDTVPCMRDKYITSFTQPLGGGHLLLSTLNHGVFIGSGDRMKPVTGTAREVFINSVATHKGSPQHLILLTNHELQVVGGDSLRADGCSQLFAIGDSILYTLPETGVHKYVLRGKKLIDKGLLFGDIRFNSKATFVRDGVLYAGSDLGVLRLQPGKEGKATWIEFNGDAPNLHLLGLIVLGIIIIITIALAGYLRQRRIEQRQLQASKDDLHRRLVPLVAMKGQFSEAERESIDTICQQIDSIETTSRNSHAANEQLARLSGSIAKMNRDAALKMVNILNEQIERIKKFDVYDRPAMIESSLLARQTEEIEEIQQQCSRNDMWINHIEELTERVEKIRKSVDGALILPGLNDGIAPLTARIIDNMQRKPMSEVYKDYAHVKAEYENIFTPQGLSIIKTFVSRTLEELGSINTYPHMTAQLTAELCETEHDMEGKDRILLLRSLHIIHERVLQIRMMERLQELMQSYAEVHEQVVEENEERRVRKFNTQLFADIESATRDITDEISRKINDFFASFSVTDREVCNDIFHFTNANSQQVRVLTLLLALPKVKRTLLPGMLGIYGNLNPVVSRLYHSKIGDNKEALEAYCSHEKASIVHYILKLSE</sequence>